<comment type="similarity">
    <text evidence="1">Belongs to the SufE family.</text>
</comment>
<dbReference type="OrthoDB" id="9799320at2"/>
<sequence>MKAATELTLDELYDEFDFLHDWEERCELLIDLGMELEQLSPEEKNEENRVHGCQSMVWMTTELDEQGRMHVRANSDAMLVSGLIVVLLALFDGKTPNEVLDTEVKPVFDKLGLDVHLSTARKNGLAGMVQRVKRDAVSYHNQMEGDGTTVTEIRRREERL</sequence>
<dbReference type="RefSeq" id="WP_145363853.1">
    <property type="nucleotide sequence ID" value="NZ_CP036268.1"/>
</dbReference>
<name>A0A517R1N6_9PLAN</name>
<dbReference type="KEGG" id="svp:Pan189_21460"/>
<dbReference type="PANTHER" id="PTHR43597:SF5">
    <property type="entry name" value="SUFE-LIKE PROTEIN 2, CHLOROPLASTIC"/>
    <property type="match status" value="1"/>
</dbReference>
<dbReference type="InterPro" id="IPR003808">
    <property type="entry name" value="Fe-S_metab-assoc_dom"/>
</dbReference>
<proteinExistence type="inferred from homology"/>
<dbReference type="PANTHER" id="PTHR43597">
    <property type="entry name" value="SULFUR ACCEPTOR PROTEIN CSDE"/>
    <property type="match status" value="1"/>
</dbReference>
<dbReference type="AlphaFoldDB" id="A0A517R1N6"/>
<dbReference type="SUPFAM" id="SSF82649">
    <property type="entry name" value="SufE/NifU"/>
    <property type="match status" value="1"/>
</dbReference>
<evidence type="ECO:0000313" key="4">
    <source>
        <dbReference type="Proteomes" id="UP000317318"/>
    </source>
</evidence>
<dbReference type="Proteomes" id="UP000317318">
    <property type="component" value="Chromosome"/>
</dbReference>
<dbReference type="Gene3D" id="3.90.1010.10">
    <property type="match status" value="1"/>
</dbReference>
<dbReference type="Pfam" id="PF02657">
    <property type="entry name" value="SufE"/>
    <property type="match status" value="1"/>
</dbReference>
<organism evidence="3 4">
    <name type="scientific">Stratiformator vulcanicus</name>
    <dbReference type="NCBI Taxonomy" id="2527980"/>
    <lineage>
        <taxon>Bacteria</taxon>
        <taxon>Pseudomonadati</taxon>
        <taxon>Planctomycetota</taxon>
        <taxon>Planctomycetia</taxon>
        <taxon>Planctomycetales</taxon>
        <taxon>Planctomycetaceae</taxon>
        <taxon>Stratiformator</taxon>
    </lineage>
</organism>
<gene>
    <name evidence="3" type="primary">sufE</name>
    <name evidence="3" type="ORF">Pan189_21460</name>
</gene>
<evidence type="ECO:0000256" key="1">
    <source>
        <dbReference type="ARBA" id="ARBA00010282"/>
    </source>
</evidence>
<dbReference type="EMBL" id="CP036268">
    <property type="protein sequence ID" value="QDT37764.1"/>
    <property type="molecule type" value="Genomic_DNA"/>
</dbReference>
<accession>A0A517R1N6</accession>
<keyword evidence="4" id="KW-1185">Reference proteome</keyword>
<reference evidence="3 4" key="1">
    <citation type="submission" date="2019-02" db="EMBL/GenBank/DDBJ databases">
        <title>Deep-cultivation of Planctomycetes and their phenomic and genomic characterization uncovers novel biology.</title>
        <authorList>
            <person name="Wiegand S."/>
            <person name="Jogler M."/>
            <person name="Boedeker C."/>
            <person name="Pinto D."/>
            <person name="Vollmers J."/>
            <person name="Rivas-Marin E."/>
            <person name="Kohn T."/>
            <person name="Peeters S.H."/>
            <person name="Heuer A."/>
            <person name="Rast P."/>
            <person name="Oberbeckmann S."/>
            <person name="Bunk B."/>
            <person name="Jeske O."/>
            <person name="Meyerdierks A."/>
            <person name="Storesund J.E."/>
            <person name="Kallscheuer N."/>
            <person name="Luecker S."/>
            <person name="Lage O.M."/>
            <person name="Pohl T."/>
            <person name="Merkel B.J."/>
            <person name="Hornburger P."/>
            <person name="Mueller R.-W."/>
            <person name="Bruemmer F."/>
            <person name="Labrenz M."/>
            <person name="Spormann A.M."/>
            <person name="Op den Camp H."/>
            <person name="Overmann J."/>
            <person name="Amann R."/>
            <person name="Jetten M.S.M."/>
            <person name="Mascher T."/>
            <person name="Medema M.H."/>
            <person name="Devos D.P."/>
            <person name="Kaster A.-K."/>
            <person name="Ovreas L."/>
            <person name="Rohde M."/>
            <person name="Galperin M.Y."/>
            <person name="Jogler C."/>
        </authorList>
    </citation>
    <scope>NUCLEOTIDE SEQUENCE [LARGE SCALE GENOMIC DNA]</scope>
    <source>
        <strain evidence="3 4">Pan189</strain>
    </source>
</reference>
<evidence type="ECO:0000313" key="3">
    <source>
        <dbReference type="EMBL" id="QDT37764.1"/>
    </source>
</evidence>
<feature type="domain" description="Fe-S metabolism associated" evidence="2">
    <location>
        <begin position="14"/>
        <end position="134"/>
    </location>
</feature>
<evidence type="ECO:0000259" key="2">
    <source>
        <dbReference type="Pfam" id="PF02657"/>
    </source>
</evidence>
<protein>
    <submittedName>
        <fullName evidence="3">Cysteine desulfuration protein SufE</fullName>
    </submittedName>
</protein>